<dbReference type="EMBL" id="CP045644">
    <property type="protein sequence ID" value="QFZ83671.1"/>
    <property type="molecule type" value="Genomic_DNA"/>
</dbReference>
<evidence type="ECO:0000259" key="5">
    <source>
        <dbReference type="PROSITE" id="PS50042"/>
    </source>
</evidence>
<evidence type="ECO:0000313" key="7">
    <source>
        <dbReference type="EMBL" id="QFZ83671.1"/>
    </source>
</evidence>
<dbReference type="Pfam" id="PF00027">
    <property type="entry name" value="cNMP_binding"/>
    <property type="match status" value="1"/>
</dbReference>
<evidence type="ECO:0000313" key="8">
    <source>
        <dbReference type="Proteomes" id="UP000326780"/>
    </source>
</evidence>
<keyword evidence="3" id="KW-0804">Transcription</keyword>
<reference evidence="7 8" key="1">
    <citation type="submission" date="2019-10" db="EMBL/GenBank/DDBJ databases">
        <title>Complete genome sequence of Variovorax paradoxus 5C-2.</title>
        <authorList>
            <person name="Gogoleva N.E."/>
            <person name="Balkin A.S."/>
        </authorList>
    </citation>
    <scope>NUCLEOTIDE SEQUENCE [LARGE SCALE GENOMIC DNA]</scope>
    <source>
        <strain evidence="7 8">5C-2</strain>
    </source>
</reference>
<protein>
    <submittedName>
        <fullName evidence="7">Cyclic nucleotide-binding domain-containing protein</fullName>
    </submittedName>
</protein>
<dbReference type="InterPro" id="IPR000595">
    <property type="entry name" value="cNMP-bd_dom"/>
</dbReference>
<dbReference type="CDD" id="cd00038">
    <property type="entry name" value="CAP_ED"/>
    <property type="match status" value="1"/>
</dbReference>
<proteinExistence type="predicted"/>
<name>A0A5Q0M271_VARPD</name>
<feature type="region of interest" description="Disordered" evidence="4">
    <location>
        <begin position="241"/>
        <end position="260"/>
    </location>
</feature>
<keyword evidence="2" id="KW-0238">DNA-binding</keyword>
<feature type="domain" description="Cyclic nucleotide-binding" evidence="5">
    <location>
        <begin position="14"/>
        <end position="134"/>
    </location>
</feature>
<dbReference type="InterPro" id="IPR012318">
    <property type="entry name" value="HTH_CRP"/>
</dbReference>
<gene>
    <name evidence="7" type="ORF">GFK26_13370</name>
</gene>
<dbReference type="GO" id="GO:0003677">
    <property type="term" value="F:DNA binding"/>
    <property type="evidence" value="ECO:0007669"/>
    <property type="project" value="UniProtKB-KW"/>
</dbReference>
<organism evidence="7 8">
    <name type="scientific">Variovorax paradoxus</name>
    <dbReference type="NCBI Taxonomy" id="34073"/>
    <lineage>
        <taxon>Bacteria</taxon>
        <taxon>Pseudomonadati</taxon>
        <taxon>Pseudomonadota</taxon>
        <taxon>Betaproteobacteria</taxon>
        <taxon>Burkholderiales</taxon>
        <taxon>Comamonadaceae</taxon>
        <taxon>Variovorax</taxon>
    </lineage>
</organism>
<dbReference type="PROSITE" id="PS51063">
    <property type="entry name" value="HTH_CRP_2"/>
    <property type="match status" value="1"/>
</dbReference>
<dbReference type="InterPro" id="IPR014710">
    <property type="entry name" value="RmlC-like_jellyroll"/>
</dbReference>
<dbReference type="AlphaFoldDB" id="A0A5Q0M271"/>
<dbReference type="InterPro" id="IPR018490">
    <property type="entry name" value="cNMP-bd_dom_sf"/>
</dbReference>
<dbReference type="InterPro" id="IPR036390">
    <property type="entry name" value="WH_DNA-bd_sf"/>
</dbReference>
<dbReference type="Proteomes" id="UP000326780">
    <property type="component" value="Chromosome"/>
</dbReference>
<dbReference type="SUPFAM" id="SSF46785">
    <property type="entry name" value="Winged helix' DNA-binding domain"/>
    <property type="match status" value="1"/>
</dbReference>
<evidence type="ECO:0000256" key="2">
    <source>
        <dbReference type="ARBA" id="ARBA00023125"/>
    </source>
</evidence>
<accession>A0A5Q0M271</accession>
<keyword evidence="1" id="KW-0805">Transcription regulation</keyword>
<dbReference type="SUPFAM" id="SSF51206">
    <property type="entry name" value="cAMP-binding domain-like"/>
    <property type="match status" value="1"/>
</dbReference>
<evidence type="ECO:0000256" key="1">
    <source>
        <dbReference type="ARBA" id="ARBA00023015"/>
    </source>
</evidence>
<evidence type="ECO:0000259" key="6">
    <source>
        <dbReference type="PROSITE" id="PS51063"/>
    </source>
</evidence>
<dbReference type="Gene3D" id="1.10.10.10">
    <property type="entry name" value="Winged helix-like DNA-binding domain superfamily/Winged helix DNA-binding domain"/>
    <property type="match status" value="1"/>
</dbReference>
<dbReference type="GO" id="GO:0006355">
    <property type="term" value="P:regulation of DNA-templated transcription"/>
    <property type="evidence" value="ECO:0007669"/>
    <property type="project" value="InterPro"/>
</dbReference>
<dbReference type="Pfam" id="PF13545">
    <property type="entry name" value="HTH_Crp_2"/>
    <property type="match status" value="1"/>
</dbReference>
<evidence type="ECO:0000256" key="3">
    <source>
        <dbReference type="ARBA" id="ARBA00023163"/>
    </source>
</evidence>
<sequence length="260" mass="28368">MSDALENMLRESLWARSLTDDELDRVVQESHERVVPAGGFVVRRGEPADHWIGVIDGLMKMSVSLPDGRVSTFTGVTAGGWGGEGSLLTPGCWRYDGVALRPTRVACVPRHSFERLMSTSIDFNRFLLLHINARLSLFIGLMEFDRLLGPDARVARCLASLFDPILYPRATRFVRLSQDEIGLLSAVSRQRANRALHALQRDGLLRIEHGGVEVLDLAGLRTYQGGAAEAAAAVAAATDTEASAEAPLDDLVSPPSPRWP</sequence>
<dbReference type="RefSeq" id="WP_153282367.1">
    <property type="nucleotide sequence ID" value="NZ_CP045644.1"/>
</dbReference>
<dbReference type="Gene3D" id="2.60.120.10">
    <property type="entry name" value="Jelly Rolls"/>
    <property type="match status" value="1"/>
</dbReference>
<dbReference type="SMART" id="SM00100">
    <property type="entry name" value="cNMP"/>
    <property type="match status" value="1"/>
</dbReference>
<evidence type="ECO:0000256" key="4">
    <source>
        <dbReference type="SAM" id="MobiDB-lite"/>
    </source>
</evidence>
<feature type="domain" description="HTH crp-type" evidence="6">
    <location>
        <begin position="148"/>
        <end position="218"/>
    </location>
</feature>
<dbReference type="InterPro" id="IPR036388">
    <property type="entry name" value="WH-like_DNA-bd_sf"/>
</dbReference>
<dbReference type="PROSITE" id="PS50042">
    <property type="entry name" value="CNMP_BINDING_3"/>
    <property type="match status" value="1"/>
</dbReference>